<dbReference type="InterPro" id="IPR029058">
    <property type="entry name" value="AB_hydrolase_fold"/>
</dbReference>
<dbReference type="PANTHER" id="PTHR10272:SF6">
    <property type="entry name" value="PLATELET-ACTIVATING FACTOR ACETYLHYDROLASE 2, CYTOPLASMIC"/>
    <property type="match status" value="1"/>
</dbReference>
<feature type="active site" description="Charge relay system" evidence="5">
    <location>
        <position position="256"/>
    </location>
</feature>
<dbReference type="EC" id="3.1.1.47" evidence="4"/>
<feature type="active site" description="Nucleophile" evidence="5">
    <location>
        <position position="233"/>
    </location>
</feature>
<keyword evidence="7" id="KW-1185">Reference proteome</keyword>
<evidence type="ECO:0000256" key="5">
    <source>
        <dbReference type="PIRSR" id="PIRSR018169-1"/>
    </source>
</evidence>
<feature type="active site" description="Charge relay system" evidence="5">
    <location>
        <position position="311"/>
    </location>
</feature>
<comment type="caution">
    <text evidence="6">The sequence shown here is derived from an EMBL/GenBank/DDBJ whole genome shotgun (WGS) entry which is preliminary data.</text>
</comment>
<evidence type="ECO:0000313" key="6">
    <source>
        <dbReference type="EMBL" id="KAK1156743.1"/>
    </source>
</evidence>
<dbReference type="GO" id="GO:0003847">
    <property type="term" value="F:1-alkyl-2-acetylglycerophosphocholine esterase activity"/>
    <property type="evidence" value="ECO:0007669"/>
    <property type="project" value="UniProtKB-UniRule"/>
</dbReference>
<keyword evidence="2 4" id="KW-0442">Lipid degradation</keyword>
<gene>
    <name evidence="6" type="primary">PAFAH2</name>
    <name evidence="6" type="ORF">AOXY_G25787</name>
</gene>
<accession>A0AAD8CSD2</accession>
<dbReference type="GO" id="GO:0016042">
    <property type="term" value="P:lipid catabolic process"/>
    <property type="evidence" value="ECO:0007669"/>
    <property type="project" value="UniProtKB-KW"/>
</dbReference>
<protein>
    <recommendedName>
        <fullName evidence="4">Platelet-activating factor acetylhydrolase</fullName>
        <ecNumber evidence="4">3.1.1.47</ecNumber>
    </recommendedName>
</protein>
<reference evidence="6" key="1">
    <citation type="submission" date="2022-02" db="EMBL/GenBank/DDBJ databases">
        <title>Atlantic sturgeon de novo genome assembly.</title>
        <authorList>
            <person name="Stock M."/>
            <person name="Klopp C."/>
            <person name="Guiguen Y."/>
            <person name="Cabau C."/>
            <person name="Parinello H."/>
            <person name="Santidrian Yebra-Pimentel E."/>
            <person name="Kuhl H."/>
            <person name="Dirks R.P."/>
            <person name="Guessner J."/>
            <person name="Wuertz S."/>
            <person name="Du K."/>
            <person name="Schartl M."/>
        </authorList>
    </citation>
    <scope>NUCLEOTIDE SEQUENCE</scope>
    <source>
        <strain evidence="6">STURGEONOMICS-FGT-2020</strain>
        <tissue evidence="6">Whole blood</tissue>
    </source>
</reference>
<keyword evidence="3 4" id="KW-0443">Lipid metabolism</keyword>
<keyword evidence="1 4" id="KW-0378">Hydrolase</keyword>
<proteinExistence type="predicted"/>
<dbReference type="PIRSF" id="PIRSF018169">
    <property type="entry name" value="PAF_acetylhydrolase"/>
    <property type="match status" value="1"/>
</dbReference>
<dbReference type="AlphaFoldDB" id="A0AAD8CSD2"/>
<dbReference type="Pfam" id="PF03403">
    <property type="entry name" value="PAF-AH_p_II"/>
    <property type="match status" value="1"/>
</dbReference>
<dbReference type="InterPro" id="IPR016715">
    <property type="entry name" value="PAF_acetylhydro_eukaryote"/>
</dbReference>
<name>A0AAD8CSD2_ACIOX</name>
<dbReference type="SUPFAM" id="SSF53474">
    <property type="entry name" value="alpha/beta-Hydrolases"/>
    <property type="match status" value="1"/>
</dbReference>
<evidence type="ECO:0000256" key="3">
    <source>
        <dbReference type="ARBA" id="ARBA00023098"/>
    </source>
</evidence>
<organism evidence="6 7">
    <name type="scientific">Acipenser oxyrinchus oxyrinchus</name>
    <dbReference type="NCBI Taxonomy" id="40147"/>
    <lineage>
        <taxon>Eukaryota</taxon>
        <taxon>Metazoa</taxon>
        <taxon>Chordata</taxon>
        <taxon>Craniata</taxon>
        <taxon>Vertebrata</taxon>
        <taxon>Euteleostomi</taxon>
        <taxon>Actinopterygii</taxon>
        <taxon>Chondrostei</taxon>
        <taxon>Acipenseriformes</taxon>
        <taxon>Acipenseridae</taxon>
        <taxon>Acipenser</taxon>
    </lineage>
</organism>
<dbReference type="Proteomes" id="UP001230051">
    <property type="component" value="Unassembled WGS sequence"/>
</dbReference>
<evidence type="ECO:0000313" key="7">
    <source>
        <dbReference type="Proteomes" id="UP001230051"/>
    </source>
</evidence>
<sequence length="388" mass="43282">MGVGQSLGLPPGSGPHQVGCTDVMADHTRKGSFFRLYYPCKPEEGVEEQPLWIPKYEYVVGMADYMSLNKRWCVPLLNLAFGSFRVPVSWNAPVIPGRRFPLIIFSHGLGAFRTLYSAVCLAMASHGFLVAAVEHRDQSACATYHYQKGPPESPHDPLHEEWVHYRRLEQGEKEFKLRNCQVHQRVEECVRALDLLSDINSGKSIPDTLQCDFDLASLKDCVDLQQVGVMGHSFGGATSLVALVKDARFRCAVALDAWMFPIENELYPQVRRPVFFINTESFQTTDSVGKMSRLLAACSPSRIITVLGTVHKSHTDFAFLTGALLSRFVEIRGRLEAEKALEITTRAALAFLHRHLDLEADFDQWDALVEGKGDDDVIPNAPSCLSSL</sequence>
<evidence type="ECO:0000256" key="1">
    <source>
        <dbReference type="ARBA" id="ARBA00022801"/>
    </source>
</evidence>
<evidence type="ECO:0000256" key="4">
    <source>
        <dbReference type="PIRNR" id="PIRNR018169"/>
    </source>
</evidence>
<evidence type="ECO:0000256" key="2">
    <source>
        <dbReference type="ARBA" id="ARBA00022963"/>
    </source>
</evidence>
<dbReference type="Gene3D" id="3.40.50.1820">
    <property type="entry name" value="alpha/beta hydrolase"/>
    <property type="match status" value="1"/>
</dbReference>
<dbReference type="PANTHER" id="PTHR10272">
    <property type="entry name" value="PLATELET-ACTIVATING FACTOR ACETYLHYDROLASE"/>
    <property type="match status" value="1"/>
</dbReference>
<dbReference type="FunFam" id="3.40.50.1820:FF:000062">
    <property type="entry name" value="Platelet-activating factor acetylhydrolase"/>
    <property type="match status" value="1"/>
</dbReference>
<dbReference type="EMBL" id="JAGXEW010000027">
    <property type="protein sequence ID" value="KAK1156743.1"/>
    <property type="molecule type" value="Genomic_DNA"/>
</dbReference>
<comment type="catalytic activity">
    <reaction evidence="4">
        <text>a 1-O-alkyl-2-acetyl-sn-glycero-3-phosphocholine + H2O = a 1-O-alkyl-sn-glycero-3-phosphocholine + acetate + H(+)</text>
        <dbReference type="Rhea" id="RHEA:17777"/>
        <dbReference type="ChEBI" id="CHEBI:15377"/>
        <dbReference type="ChEBI" id="CHEBI:15378"/>
        <dbReference type="ChEBI" id="CHEBI:30089"/>
        <dbReference type="ChEBI" id="CHEBI:30909"/>
        <dbReference type="ChEBI" id="CHEBI:36707"/>
        <dbReference type="EC" id="3.1.1.47"/>
    </reaction>
</comment>